<name>A0ACB9PCL1_BAUVA</name>
<proteinExistence type="predicted"/>
<evidence type="ECO:0000313" key="2">
    <source>
        <dbReference type="Proteomes" id="UP000828941"/>
    </source>
</evidence>
<gene>
    <name evidence="1" type="ORF">L6164_013282</name>
</gene>
<dbReference type="EMBL" id="CM039430">
    <property type="protein sequence ID" value="KAI4346213.1"/>
    <property type="molecule type" value="Genomic_DNA"/>
</dbReference>
<dbReference type="Proteomes" id="UP000828941">
    <property type="component" value="Chromosome 5"/>
</dbReference>
<organism evidence="1 2">
    <name type="scientific">Bauhinia variegata</name>
    <name type="common">Purple orchid tree</name>
    <name type="synonym">Phanera variegata</name>
    <dbReference type="NCBI Taxonomy" id="167791"/>
    <lineage>
        <taxon>Eukaryota</taxon>
        <taxon>Viridiplantae</taxon>
        <taxon>Streptophyta</taxon>
        <taxon>Embryophyta</taxon>
        <taxon>Tracheophyta</taxon>
        <taxon>Spermatophyta</taxon>
        <taxon>Magnoliopsida</taxon>
        <taxon>eudicotyledons</taxon>
        <taxon>Gunneridae</taxon>
        <taxon>Pentapetalae</taxon>
        <taxon>rosids</taxon>
        <taxon>fabids</taxon>
        <taxon>Fabales</taxon>
        <taxon>Fabaceae</taxon>
        <taxon>Cercidoideae</taxon>
        <taxon>Cercideae</taxon>
        <taxon>Bauhiniinae</taxon>
        <taxon>Bauhinia</taxon>
    </lineage>
</organism>
<reference evidence="1 2" key="1">
    <citation type="journal article" date="2022" name="DNA Res.">
        <title>Chromosomal-level genome assembly of the orchid tree Bauhinia variegata (Leguminosae; Cercidoideae) supports the allotetraploid origin hypothesis of Bauhinia.</title>
        <authorList>
            <person name="Zhong Y."/>
            <person name="Chen Y."/>
            <person name="Zheng D."/>
            <person name="Pang J."/>
            <person name="Liu Y."/>
            <person name="Luo S."/>
            <person name="Meng S."/>
            <person name="Qian L."/>
            <person name="Wei D."/>
            <person name="Dai S."/>
            <person name="Zhou R."/>
        </authorList>
    </citation>
    <scope>NUCLEOTIDE SEQUENCE [LARGE SCALE GENOMIC DNA]</scope>
    <source>
        <strain evidence="1">BV-YZ2020</strain>
    </source>
</reference>
<sequence length="101" mass="11644">MYLDAHLNCENYIDFQIKSEEIYSPCIIDMPSEKDNSISPESYQEEIEGFKAGNLLTRVLWRRASLKVGGRLMQILMSLSSSTDKSVSEKVLHDMPSNKWR</sequence>
<keyword evidence="2" id="KW-1185">Reference proteome</keyword>
<accession>A0ACB9PCL1</accession>
<protein>
    <submittedName>
        <fullName evidence="1">Uncharacterized protein</fullName>
    </submittedName>
</protein>
<comment type="caution">
    <text evidence="1">The sequence shown here is derived from an EMBL/GenBank/DDBJ whole genome shotgun (WGS) entry which is preliminary data.</text>
</comment>
<evidence type="ECO:0000313" key="1">
    <source>
        <dbReference type="EMBL" id="KAI4346213.1"/>
    </source>
</evidence>